<dbReference type="EMBL" id="QXIT01000123">
    <property type="protein sequence ID" value="RIE07227.1"/>
    <property type="molecule type" value="Genomic_DNA"/>
</dbReference>
<comment type="caution">
    <text evidence="1">The sequence shown here is derived from an EMBL/GenBank/DDBJ whole genome shotgun (WGS) entry which is preliminary data.</text>
</comment>
<protein>
    <submittedName>
        <fullName evidence="1">Uncharacterized protein</fullName>
    </submittedName>
</protein>
<dbReference type="Proteomes" id="UP000266260">
    <property type="component" value="Unassembled WGS sequence"/>
</dbReference>
<evidence type="ECO:0000313" key="1">
    <source>
        <dbReference type="EMBL" id="RIE07227.1"/>
    </source>
</evidence>
<evidence type="ECO:0000313" key="2">
    <source>
        <dbReference type="Proteomes" id="UP000266260"/>
    </source>
</evidence>
<keyword evidence="2" id="KW-1185">Reference proteome</keyword>
<proteinExistence type="predicted"/>
<gene>
    <name evidence="1" type="ORF">SMC6_07190</name>
</gene>
<accession>A0A398D4J6</accession>
<reference evidence="1 2" key="1">
    <citation type="submission" date="2018-09" db="EMBL/GenBank/DDBJ databases">
        <title>Discovery and Ecogenomic Context for Candidatus Cryosericales, a Global Caldiserica Order Active in Thawing Permafrost.</title>
        <authorList>
            <person name="Martinez M.A."/>
            <person name="Woodcroft B.J."/>
            <person name="Ignacio Espinoza J.C."/>
            <person name="Zayed A."/>
            <person name="Singleton C.M."/>
            <person name="Boyd J."/>
            <person name="Li Y.-F."/>
            <person name="Purvine S."/>
            <person name="Maughan H."/>
            <person name="Hodgkins S.B."/>
            <person name="Anderson D."/>
            <person name="Sederholm M."/>
            <person name="Temperton B."/>
            <person name="Saleska S.R."/>
            <person name="Tyson G.W."/>
            <person name="Rich V.I."/>
        </authorList>
    </citation>
    <scope>NUCLEOTIDE SEQUENCE [LARGE SCALE GENOMIC DNA]</scope>
    <source>
        <strain evidence="1 2">SMC6</strain>
    </source>
</reference>
<organism evidence="1 2">
    <name type="scientific">Candidatus Cryosericum odellii</name>
    <dbReference type="NCBI Taxonomy" id="2290917"/>
    <lineage>
        <taxon>Bacteria</taxon>
        <taxon>Pseudomonadati</taxon>
        <taxon>Caldisericota/Cryosericota group</taxon>
        <taxon>Candidatus Cryosericota</taxon>
        <taxon>Candidatus Cryosericia</taxon>
        <taxon>Candidatus Cryosericales</taxon>
        <taxon>Candidatus Cryosericaceae</taxon>
        <taxon>Candidatus Cryosericum</taxon>
    </lineage>
</organism>
<sequence length="120" mass="12700">MKRDSHSSSSEKKVMAYLGAKSQTLSVRPGTKAAADMRVSFSTGTVWNVQVKACHRYTAAAAYKGNALPPSGRCAAARVTPRDIAPPPSGTLVIAKVTPRGIEYRSAKTGRKLTPPGSKK</sequence>
<name>A0A398D4J6_9BACT</name>
<dbReference type="AlphaFoldDB" id="A0A398D4J6"/>